<proteinExistence type="predicted"/>
<dbReference type="InterPro" id="IPR008965">
    <property type="entry name" value="CBM2/CBM3_carb-bd_dom_sf"/>
</dbReference>
<evidence type="ECO:0000256" key="2">
    <source>
        <dbReference type="SAM" id="SignalP"/>
    </source>
</evidence>
<dbReference type="PROSITE" id="PS51257">
    <property type="entry name" value="PROKAR_LIPOPROTEIN"/>
    <property type="match status" value="1"/>
</dbReference>
<reference evidence="3" key="1">
    <citation type="journal article" date="2018" name="Environ. Microbiol.">
        <title>Sporulation capability and amylosome conservation among diverse human colonic and rumen isolates of the keystone starch-degrader Ruminococcus bromii.</title>
        <authorList>
            <person name="Mukhopadhya I."/>
            <person name="Morais S."/>
            <person name="Laverde-Gomez J."/>
            <person name="Sheridan P.O."/>
            <person name="Walker A.W."/>
            <person name="Kelly W."/>
            <person name="Klieve A.V."/>
            <person name="Ouwerkerk D."/>
            <person name="Duncan S.H."/>
            <person name="Louis P."/>
            <person name="Koropatkin N."/>
            <person name="Cockburn D."/>
            <person name="Kibler R."/>
            <person name="Cooper P.J."/>
            <person name="Sandoval C."/>
            <person name="Crost E."/>
            <person name="Juge N."/>
            <person name="Bayer E.A."/>
            <person name="Flint H.J."/>
        </authorList>
    </citation>
    <scope>NUCLEOTIDE SEQUENCE [LARGE SCALE GENOMIC DNA]</scope>
    <source>
        <strain evidence="3">ATCC 27255</strain>
    </source>
</reference>
<accession>A0A2N0UJ01</accession>
<gene>
    <name evidence="3" type="ORF">RBATCC27255_01821</name>
</gene>
<protein>
    <recommendedName>
        <fullName evidence="5">Cohesin domain-containing protein</fullName>
    </recommendedName>
</protein>
<evidence type="ECO:0000256" key="1">
    <source>
        <dbReference type="SAM" id="MobiDB-lite"/>
    </source>
</evidence>
<evidence type="ECO:0008006" key="5">
    <source>
        <dbReference type="Google" id="ProtNLM"/>
    </source>
</evidence>
<dbReference type="SUPFAM" id="SSF49384">
    <property type="entry name" value="Carbohydrate-binding domain"/>
    <property type="match status" value="1"/>
</dbReference>
<comment type="caution">
    <text evidence="3">The sequence shown here is derived from an EMBL/GenBank/DDBJ whole genome shotgun (WGS) entry which is preliminary data.</text>
</comment>
<name>A0A2N0UJ01_9FIRM</name>
<feature type="compositionally biased region" description="Low complexity" evidence="1">
    <location>
        <begin position="89"/>
        <end position="134"/>
    </location>
</feature>
<dbReference type="Proteomes" id="UP000233425">
    <property type="component" value="Unassembled WGS sequence"/>
</dbReference>
<feature type="signal peptide" evidence="2">
    <location>
        <begin position="1"/>
        <end position="25"/>
    </location>
</feature>
<organism evidence="3 4">
    <name type="scientific">Ruminococcus bromii</name>
    <dbReference type="NCBI Taxonomy" id="40518"/>
    <lineage>
        <taxon>Bacteria</taxon>
        <taxon>Bacillati</taxon>
        <taxon>Bacillota</taxon>
        <taxon>Clostridia</taxon>
        <taxon>Eubacteriales</taxon>
        <taxon>Oscillospiraceae</taxon>
        <taxon>Ruminococcus</taxon>
    </lineage>
</organism>
<dbReference type="AlphaFoldDB" id="A0A2N0UJ01"/>
<feature type="compositionally biased region" description="Polar residues" evidence="1">
    <location>
        <begin position="149"/>
        <end position="158"/>
    </location>
</feature>
<dbReference type="EMBL" id="NNSR01000073">
    <property type="protein sequence ID" value="PKD26955.1"/>
    <property type="molecule type" value="Genomic_DNA"/>
</dbReference>
<keyword evidence="2" id="KW-0732">Signal</keyword>
<keyword evidence="4" id="KW-1185">Reference proteome</keyword>
<sequence length="335" mass="35631">MRNSKKKNYCLIAALASLVAFSTMAASVMSGCGENSDEQKTTKIVHETKIDTQIETKIETYTEVVTDAQGHTEYVEETKNVPVNNDKTVSNGNSSEKSESSVNNNNGNSNEKNNNGNNGGNNNINSVNNSHNKGSNNQAASKTEKSEGSKTNNSSSKTDYGKTNNSNSSKTDGNKTNNNGSSSSKSDSSKSDSSKPESKTLTVHGKKYNIGDTVVCTYKLTTPAVLENYQATISYDSSKLSCLSAKMSEPAKNGAMLNKNLNGEIKICGSNISDGYDYTKGGKFMTVTYVVKGGGSSTPKFKWEIASRASDSKNLISSDGKPASGFKLVGSYTKG</sequence>
<evidence type="ECO:0000313" key="4">
    <source>
        <dbReference type="Proteomes" id="UP000233425"/>
    </source>
</evidence>
<feature type="compositionally biased region" description="Low complexity" evidence="1">
    <location>
        <begin position="161"/>
        <end position="186"/>
    </location>
</feature>
<evidence type="ECO:0000313" key="3">
    <source>
        <dbReference type="EMBL" id="PKD26955.1"/>
    </source>
</evidence>
<dbReference type="RefSeq" id="WP_101029735.1">
    <property type="nucleotide sequence ID" value="NZ_CABMMZ010000073.1"/>
</dbReference>
<feature type="compositionally biased region" description="Basic and acidic residues" evidence="1">
    <location>
        <begin position="187"/>
        <end position="198"/>
    </location>
</feature>
<feature type="chain" id="PRO_5014974695" description="Cohesin domain-containing protein" evidence="2">
    <location>
        <begin position="26"/>
        <end position="335"/>
    </location>
</feature>
<feature type="region of interest" description="Disordered" evidence="1">
    <location>
        <begin position="73"/>
        <end position="202"/>
    </location>
</feature>
<dbReference type="Gene3D" id="2.60.40.680">
    <property type="match status" value="1"/>
</dbReference>
<dbReference type="GO" id="GO:0030246">
    <property type="term" value="F:carbohydrate binding"/>
    <property type="evidence" value="ECO:0007669"/>
    <property type="project" value="InterPro"/>
</dbReference>
<dbReference type="CDD" id="cd08547">
    <property type="entry name" value="Type_II_cohesin"/>
    <property type="match status" value="1"/>
</dbReference>